<feature type="transmembrane region" description="Helical" evidence="2">
    <location>
        <begin position="12"/>
        <end position="35"/>
    </location>
</feature>
<name>K2Q4E4_9FLAO</name>
<dbReference type="OrthoDB" id="676306at2"/>
<proteinExistence type="predicted"/>
<feature type="region of interest" description="Disordered" evidence="1">
    <location>
        <begin position="54"/>
        <end position="213"/>
    </location>
</feature>
<evidence type="ECO:0008006" key="5">
    <source>
        <dbReference type="Google" id="ProtNLM"/>
    </source>
</evidence>
<comment type="caution">
    <text evidence="3">The sequence shown here is derived from an EMBL/GenBank/DDBJ whole genome shotgun (WGS) entry which is preliminary data.</text>
</comment>
<dbReference type="eggNOG" id="COG0810">
    <property type="taxonomic scope" value="Bacteria"/>
</dbReference>
<dbReference type="Proteomes" id="UP000007364">
    <property type="component" value="Unassembled WGS sequence"/>
</dbReference>
<dbReference type="AlphaFoldDB" id="K2Q4E4"/>
<evidence type="ECO:0000256" key="2">
    <source>
        <dbReference type="SAM" id="Phobius"/>
    </source>
</evidence>
<sequence>MSLLDTTHKRKSFTLTTALLTVLLVLFFYIGLSYLDPPIESGISVNFGTTDLGSGNVQPNEPIRSQPQNQPEPVKEVIPVVEESQPEEATPSTPEEVKTENVVTQDNEESLVIKQQKEAEAKRQAEAEAEAKRQAEEEAKRKAEAEAEAKRQAEAERVRREQEAKRQNLDELMGGLNSSQGTATGGEGSDNQSGDRGQIDGNPYANSTYGSPGAGTGGAGYGLSGRNLRSSDKFVQQCNEQGTVVVEIEVDRSGNVVKTSPGVKGTTNTAQCLLDAASKTAQSYKWNADSDAPVRQIGFVVVNFKLGE</sequence>
<dbReference type="STRING" id="555500.I215_05637"/>
<gene>
    <name evidence="3" type="ORF">I215_05637</name>
</gene>
<feature type="compositionally biased region" description="Polar residues" evidence="1">
    <location>
        <begin position="54"/>
        <end position="69"/>
    </location>
</feature>
<accession>K2Q4E4</accession>
<dbReference type="EMBL" id="AMSG01000005">
    <property type="protein sequence ID" value="EKF55691.1"/>
    <property type="molecule type" value="Genomic_DNA"/>
</dbReference>
<keyword evidence="2" id="KW-0472">Membrane</keyword>
<evidence type="ECO:0000313" key="3">
    <source>
        <dbReference type="EMBL" id="EKF55691.1"/>
    </source>
</evidence>
<dbReference type="RefSeq" id="WP_008990999.1">
    <property type="nucleotide sequence ID" value="NZ_AMSG01000005.1"/>
</dbReference>
<feature type="compositionally biased region" description="Basic and acidic residues" evidence="1">
    <location>
        <begin position="115"/>
        <end position="169"/>
    </location>
</feature>
<keyword evidence="2" id="KW-1133">Transmembrane helix</keyword>
<keyword evidence="4" id="KW-1185">Reference proteome</keyword>
<protein>
    <recommendedName>
        <fullName evidence="5">Energy transducer TonB</fullName>
    </recommendedName>
</protein>
<evidence type="ECO:0000313" key="4">
    <source>
        <dbReference type="Proteomes" id="UP000007364"/>
    </source>
</evidence>
<organism evidence="3 4">
    <name type="scientific">Galbibacter marinus</name>
    <dbReference type="NCBI Taxonomy" id="555500"/>
    <lineage>
        <taxon>Bacteria</taxon>
        <taxon>Pseudomonadati</taxon>
        <taxon>Bacteroidota</taxon>
        <taxon>Flavobacteriia</taxon>
        <taxon>Flavobacteriales</taxon>
        <taxon>Flavobacteriaceae</taxon>
        <taxon>Galbibacter</taxon>
    </lineage>
</organism>
<evidence type="ECO:0000256" key="1">
    <source>
        <dbReference type="SAM" id="MobiDB-lite"/>
    </source>
</evidence>
<keyword evidence="2" id="KW-0812">Transmembrane</keyword>
<dbReference type="PATRIC" id="fig|555500.3.peg.1164"/>
<reference evidence="3 4" key="1">
    <citation type="journal article" date="2012" name="J. Bacteriol.">
        <title>Genome Sequence of Galbibacter marinum Type Strain ck-I2-15.</title>
        <authorList>
            <person name="Lai Q."/>
            <person name="Li C."/>
            <person name="Shao Z."/>
        </authorList>
    </citation>
    <scope>NUCLEOTIDE SEQUENCE [LARGE SCALE GENOMIC DNA]</scope>
    <source>
        <strain evidence="4">ck-I2-15</strain>
    </source>
</reference>